<dbReference type="Proteomes" id="UP001179952">
    <property type="component" value="Unassembled WGS sequence"/>
</dbReference>
<dbReference type="AlphaFoldDB" id="A0AAV9BNN9"/>
<reference evidence="2" key="1">
    <citation type="journal article" date="2023" name="Nat. Commun.">
        <title>Diploid and tetraploid genomes of Acorus and the evolution of monocots.</title>
        <authorList>
            <person name="Ma L."/>
            <person name="Liu K.W."/>
            <person name="Li Z."/>
            <person name="Hsiao Y.Y."/>
            <person name="Qi Y."/>
            <person name="Fu T."/>
            <person name="Tang G.D."/>
            <person name="Zhang D."/>
            <person name="Sun W.H."/>
            <person name="Liu D.K."/>
            <person name="Li Y."/>
            <person name="Chen G.Z."/>
            <person name="Liu X.D."/>
            <person name="Liao X.Y."/>
            <person name="Jiang Y.T."/>
            <person name="Yu X."/>
            <person name="Hao Y."/>
            <person name="Huang J."/>
            <person name="Zhao X.W."/>
            <person name="Ke S."/>
            <person name="Chen Y.Y."/>
            <person name="Wu W.L."/>
            <person name="Hsu J.L."/>
            <person name="Lin Y.F."/>
            <person name="Huang M.D."/>
            <person name="Li C.Y."/>
            <person name="Huang L."/>
            <person name="Wang Z.W."/>
            <person name="Zhao X."/>
            <person name="Zhong W.Y."/>
            <person name="Peng D.H."/>
            <person name="Ahmad S."/>
            <person name="Lan S."/>
            <person name="Zhang J.S."/>
            <person name="Tsai W.C."/>
            <person name="Van de Peer Y."/>
            <person name="Liu Z.J."/>
        </authorList>
    </citation>
    <scope>NUCLEOTIDE SEQUENCE</scope>
    <source>
        <strain evidence="2">SCP</strain>
    </source>
</reference>
<accession>A0AAV9BNN9</accession>
<dbReference type="EMBL" id="JAUJYN010000002">
    <property type="protein sequence ID" value="KAK1277747.1"/>
    <property type="molecule type" value="Genomic_DNA"/>
</dbReference>
<evidence type="ECO:0000256" key="1">
    <source>
        <dbReference type="ARBA" id="ARBA00009737"/>
    </source>
</evidence>
<evidence type="ECO:0000313" key="2">
    <source>
        <dbReference type="EMBL" id="KAK1277747.1"/>
    </source>
</evidence>
<dbReference type="InterPro" id="IPR008802">
    <property type="entry name" value="REF"/>
</dbReference>
<gene>
    <name evidence="2" type="ORF">QJS04_geneDACA007290</name>
</gene>
<keyword evidence="3" id="KW-1185">Reference proteome</keyword>
<proteinExistence type="inferred from homology"/>
<comment type="similarity">
    <text evidence="1">Belongs to the REF/SRPP family.</text>
</comment>
<name>A0AAV9BNN9_ACOGR</name>
<organism evidence="2 3">
    <name type="scientific">Acorus gramineus</name>
    <name type="common">Dwarf sweet flag</name>
    <dbReference type="NCBI Taxonomy" id="55184"/>
    <lineage>
        <taxon>Eukaryota</taxon>
        <taxon>Viridiplantae</taxon>
        <taxon>Streptophyta</taxon>
        <taxon>Embryophyta</taxon>
        <taxon>Tracheophyta</taxon>
        <taxon>Spermatophyta</taxon>
        <taxon>Magnoliopsida</taxon>
        <taxon>Liliopsida</taxon>
        <taxon>Acoraceae</taxon>
        <taxon>Acorus</taxon>
    </lineage>
</organism>
<dbReference type="Pfam" id="PF05755">
    <property type="entry name" value="REF"/>
    <property type="match status" value="1"/>
</dbReference>
<evidence type="ECO:0000313" key="3">
    <source>
        <dbReference type="Proteomes" id="UP001179952"/>
    </source>
</evidence>
<comment type="caution">
    <text evidence="2">The sequence shown here is derived from an EMBL/GenBank/DDBJ whole genome shotgun (WGS) entry which is preliminary data.</text>
</comment>
<dbReference type="PANTHER" id="PTHR33732:SF3">
    <property type="entry name" value="OS07G0671800 PROTEIN"/>
    <property type="match status" value="1"/>
</dbReference>
<dbReference type="PANTHER" id="PTHR33732">
    <property type="entry name" value="REF/SRPP-LIKE PROTEIN OS05G0151300/LOC_OS05G05940"/>
    <property type="match status" value="1"/>
</dbReference>
<protein>
    <submittedName>
        <fullName evidence="2">Stress-related protein</fullName>
    </submittedName>
</protein>
<reference evidence="2" key="2">
    <citation type="submission" date="2023-06" db="EMBL/GenBank/DDBJ databases">
        <authorList>
            <person name="Ma L."/>
            <person name="Liu K.-W."/>
            <person name="Li Z."/>
            <person name="Hsiao Y.-Y."/>
            <person name="Qi Y."/>
            <person name="Fu T."/>
            <person name="Tang G."/>
            <person name="Zhang D."/>
            <person name="Sun W.-H."/>
            <person name="Liu D.-K."/>
            <person name="Li Y."/>
            <person name="Chen G.-Z."/>
            <person name="Liu X.-D."/>
            <person name="Liao X.-Y."/>
            <person name="Jiang Y.-T."/>
            <person name="Yu X."/>
            <person name="Hao Y."/>
            <person name="Huang J."/>
            <person name="Zhao X.-W."/>
            <person name="Ke S."/>
            <person name="Chen Y.-Y."/>
            <person name="Wu W.-L."/>
            <person name="Hsu J.-L."/>
            <person name="Lin Y.-F."/>
            <person name="Huang M.-D."/>
            <person name="Li C.-Y."/>
            <person name="Huang L."/>
            <person name="Wang Z.-W."/>
            <person name="Zhao X."/>
            <person name="Zhong W.-Y."/>
            <person name="Peng D.-H."/>
            <person name="Ahmad S."/>
            <person name="Lan S."/>
            <person name="Zhang J.-S."/>
            <person name="Tsai W.-C."/>
            <person name="Van De Peer Y."/>
            <person name="Liu Z.-J."/>
        </authorList>
    </citation>
    <scope>NUCLEOTIDE SEQUENCE</scope>
    <source>
        <strain evidence="2">SCP</strain>
        <tissue evidence="2">Leaves</tissue>
    </source>
</reference>
<sequence>MADENQKIQIDEEETKLKYLDFVHVAAMQTVIYLYSVYSYAKENSGPLKPGVQTVEGTVKTVVGPVYERLHDVPYGLLRFADRKVDESVSGIERRVPEAVKGVATEVKRAGVVGTAKSAVARYEPAAERCAATAWRALNRLPVVPQVAQVVVPTAAHWAERYNEVVCRSAERGFAVSAYMPLVPTERIAKVFGAEGGEGVTAQ</sequence>